<evidence type="ECO:0000313" key="2">
    <source>
        <dbReference type="EMBL" id="PQQ05894.1"/>
    </source>
</evidence>
<feature type="compositionally biased region" description="Basic and acidic residues" evidence="1">
    <location>
        <begin position="111"/>
        <end position="136"/>
    </location>
</feature>
<evidence type="ECO:0000313" key="3">
    <source>
        <dbReference type="Proteomes" id="UP000250321"/>
    </source>
</evidence>
<feature type="compositionally biased region" description="Low complexity" evidence="1">
    <location>
        <begin position="146"/>
        <end position="161"/>
    </location>
</feature>
<gene>
    <name evidence="2" type="ORF">Pyn_22353</name>
</gene>
<protein>
    <submittedName>
        <fullName evidence="2">Uncharacterized protein</fullName>
    </submittedName>
</protein>
<feature type="region of interest" description="Disordered" evidence="1">
    <location>
        <begin position="18"/>
        <end position="220"/>
    </location>
</feature>
<accession>A0A314YMM1</accession>
<dbReference type="EMBL" id="PJQY01001032">
    <property type="protein sequence ID" value="PQQ05894.1"/>
    <property type="molecule type" value="Genomic_DNA"/>
</dbReference>
<feature type="compositionally biased region" description="Polar residues" evidence="1">
    <location>
        <begin position="198"/>
        <end position="215"/>
    </location>
</feature>
<organism evidence="2 3">
    <name type="scientific">Prunus yedoensis var. nudiflora</name>
    <dbReference type="NCBI Taxonomy" id="2094558"/>
    <lineage>
        <taxon>Eukaryota</taxon>
        <taxon>Viridiplantae</taxon>
        <taxon>Streptophyta</taxon>
        <taxon>Embryophyta</taxon>
        <taxon>Tracheophyta</taxon>
        <taxon>Spermatophyta</taxon>
        <taxon>Magnoliopsida</taxon>
        <taxon>eudicotyledons</taxon>
        <taxon>Gunneridae</taxon>
        <taxon>Pentapetalae</taxon>
        <taxon>rosids</taxon>
        <taxon>fabids</taxon>
        <taxon>Rosales</taxon>
        <taxon>Rosaceae</taxon>
        <taxon>Amygdaloideae</taxon>
        <taxon>Amygdaleae</taxon>
        <taxon>Prunus</taxon>
    </lineage>
</organism>
<proteinExistence type="predicted"/>
<comment type="caution">
    <text evidence="2">The sequence shown here is derived from an EMBL/GenBank/DDBJ whole genome shotgun (WGS) entry which is preliminary data.</text>
</comment>
<dbReference type="STRING" id="2094558.A0A314YMM1"/>
<dbReference type="Proteomes" id="UP000250321">
    <property type="component" value="Unassembled WGS sequence"/>
</dbReference>
<name>A0A314YMM1_PRUYE</name>
<keyword evidence="3" id="KW-1185">Reference proteome</keyword>
<reference evidence="2 3" key="1">
    <citation type="submission" date="2018-02" db="EMBL/GenBank/DDBJ databases">
        <title>Draft genome of wild Prunus yedoensis var. nudiflora.</title>
        <authorList>
            <person name="Baek S."/>
            <person name="Kim J.-H."/>
            <person name="Choi K."/>
            <person name="Kim G.-B."/>
            <person name="Cho A."/>
            <person name="Jang H."/>
            <person name="Shin C.-H."/>
            <person name="Yu H.-J."/>
            <person name="Mun J.-H."/>
        </authorList>
    </citation>
    <scope>NUCLEOTIDE SEQUENCE [LARGE SCALE GENOMIC DNA]</scope>
    <source>
        <strain evidence="3">cv. Jeju island</strain>
        <tissue evidence="2">Leaf</tissue>
    </source>
</reference>
<evidence type="ECO:0000256" key="1">
    <source>
        <dbReference type="SAM" id="MobiDB-lite"/>
    </source>
</evidence>
<dbReference type="AlphaFoldDB" id="A0A314YMM1"/>
<dbReference type="OrthoDB" id="1931055at2759"/>
<sequence length="298" mass="32970">MEIESEFQDNLVEKFNDVGWGQGRVHGNPYSPYPDQLYPNSDADGSYSFGRSRYSMRQPRVLPPPSLASMHKTSYRGEIDHPGPSAFPENEMEYNHAARSEPTLQTGYDTNRAENIRQPEIIDVKEENTGNEKQKLDSNSTPRCDSQSSLSVSSAPSSPTHLSHDDLDESRDSSVLSAPGDSKDVPLSGQENEPLALPTNSGKENVVNASSSVSTGDDEEWAVENKEKGSPDMMDNLVLGFNEGVEVGMPNDEFERSSRNEEGAFMVPQVSSGTVEEHGHLMEFVLMNRPFNIWMVPP</sequence>